<dbReference type="RefSeq" id="WP_092638015.1">
    <property type="nucleotide sequence ID" value="NZ_FNID01000004.1"/>
</dbReference>
<proteinExistence type="predicted"/>
<dbReference type="STRING" id="258515.SAMN05192585_10464"/>
<evidence type="ECO:0000313" key="2">
    <source>
        <dbReference type="Proteomes" id="UP000199182"/>
    </source>
</evidence>
<dbReference type="AlphaFoldDB" id="A0A1G9VPE2"/>
<sequence length="123" mass="13514">MIEFLPSSDTSLNQALCKQAGVAYASSVIVYTAVERGAQIGFGLFIVEGKVLKVLHIPDDEYLADVLTRSGINYAELRGIELVNFSQANNIELLKKLYSIQEDINVDFSAEELLHSCKNCGKS</sequence>
<keyword evidence="2" id="KW-1185">Reference proteome</keyword>
<reference evidence="1 2" key="1">
    <citation type="submission" date="2016-10" db="EMBL/GenBank/DDBJ databases">
        <authorList>
            <person name="de Groot N.N."/>
        </authorList>
    </citation>
    <scope>NUCLEOTIDE SEQUENCE [LARGE SCALE GENOMIC DNA]</scope>
    <source>
        <strain evidence="1 2">CGMCC 1.5012</strain>
    </source>
</reference>
<protein>
    <submittedName>
        <fullName evidence="1">Uncharacterized protein</fullName>
    </submittedName>
</protein>
<dbReference type="Proteomes" id="UP000199182">
    <property type="component" value="Unassembled WGS sequence"/>
</dbReference>
<evidence type="ECO:0000313" key="1">
    <source>
        <dbReference type="EMBL" id="SDM74104.1"/>
    </source>
</evidence>
<organism evidence="1 2">
    <name type="scientific">Acetanaerobacterium elongatum</name>
    <dbReference type="NCBI Taxonomy" id="258515"/>
    <lineage>
        <taxon>Bacteria</taxon>
        <taxon>Bacillati</taxon>
        <taxon>Bacillota</taxon>
        <taxon>Clostridia</taxon>
        <taxon>Eubacteriales</taxon>
        <taxon>Oscillospiraceae</taxon>
        <taxon>Acetanaerobacterium</taxon>
    </lineage>
</organism>
<gene>
    <name evidence="1" type="ORF">SAMN05192585_10464</name>
</gene>
<name>A0A1G9VPE2_9FIRM</name>
<dbReference type="EMBL" id="FNID01000004">
    <property type="protein sequence ID" value="SDM74104.1"/>
    <property type="molecule type" value="Genomic_DNA"/>
</dbReference>
<accession>A0A1G9VPE2</accession>